<dbReference type="PATRIC" id="fig|1203606.4.peg.1707"/>
<evidence type="ECO:0000256" key="1">
    <source>
        <dbReference type="SAM" id="MobiDB-lite"/>
    </source>
</evidence>
<feature type="compositionally biased region" description="Acidic residues" evidence="1">
    <location>
        <begin position="332"/>
        <end position="350"/>
    </location>
</feature>
<name>R8W1W6_9FIRM</name>
<proteinExistence type="predicted"/>
<organism evidence="2 3">
    <name type="scientific">Butyricicoccus pullicaecorum 1.2</name>
    <dbReference type="NCBI Taxonomy" id="1203606"/>
    <lineage>
        <taxon>Bacteria</taxon>
        <taxon>Bacillati</taxon>
        <taxon>Bacillota</taxon>
        <taxon>Clostridia</taxon>
        <taxon>Eubacteriales</taxon>
        <taxon>Butyricicoccaceae</taxon>
        <taxon>Butyricicoccus</taxon>
    </lineage>
</organism>
<protein>
    <submittedName>
        <fullName evidence="2">Uncharacterized protein</fullName>
    </submittedName>
</protein>
<dbReference type="Proteomes" id="UP000013981">
    <property type="component" value="Unassembled WGS sequence"/>
</dbReference>
<keyword evidence="3" id="KW-1185">Reference proteome</keyword>
<dbReference type="HOGENOM" id="CLU_625111_0_0_9"/>
<feature type="region of interest" description="Disordered" evidence="1">
    <location>
        <begin position="328"/>
        <end position="350"/>
    </location>
</feature>
<evidence type="ECO:0000313" key="2">
    <source>
        <dbReference type="EMBL" id="EOQ38714.1"/>
    </source>
</evidence>
<reference evidence="2 3" key="1">
    <citation type="submission" date="2013-01" db="EMBL/GenBank/DDBJ databases">
        <title>The Genome Sequence of Butyricicoccus pullicaecorum 1.2.</title>
        <authorList>
            <consortium name="The Broad Institute Genome Sequencing Platform"/>
            <person name="Earl A."/>
            <person name="Ward D."/>
            <person name="Feldgarden M."/>
            <person name="Gevers D."/>
            <person name="Van Immerseel F."/>
            <person name="Eeckhaut V."/>
            <person name="Walker B."/>
            <person name="Young S.K."/>
            <person name="Zeng Q."/>
            <person name="Gargeya S."/>
            <person name="Fitzgerald M."/>
            <person name="Haas B."/>
            <person name="Abouelleil A."/>
            <person name="Alvarado L."/>
            <person name="Arachchi H.M."/>
            <person name="Berlin A.M."/>
            <person name="Chapman S.B."/>
            <person name="Dewar J."/>
            <person name="Goldberg J."/>
            <person name="Griggs A."/>
            <person name="Gujja S."/>
            <person name="Hansen M."/>
            <person name="Howarth C."/>
            <person name="Imamovic A."/>
            <person name="Larimer J."/>
            <person name="McCowan C."/>
            <person name="Murphy C."/>
            <person name="Neiman D."/>
            <person name="Pearson M."/>
            <person name="Priest M."/>
            <person name="Roberts A."/>
            <person name="Saif S."/>
            <person name="Shea T."/>
            <person name="Sisk P."/>
            <person name="Sykes S."/>
            <person name="Wortman J."/>
            <person name="Nusbaum C."/>
            <person name="Birren B."/>
        </authorList>
    </citation>
    <scope>NUCLEOTIDE SEQUENCE [LARGE SCALE GENOMIC DNA]</scope>
    <source>
        <strain evidence="2 3">1.2</strain>
    </source>
</reference>
<accession>R8W1W6</accession>
<gene>
    <name evidence="2" type="ORF">HMPREF1526_01755</name>
</gene>
<dbReference type="EMBL" id="AQOB01000004">
    <property type="protein sequence ID" value="EOQ38714.1"/>
    <property type="molecule type" value="Genomic_DNA"/>
</dbReference>
<sequence length="438" mass="50185">MHFTPTSDYQHTYENAMNDIVTYWNQFPREDIHLKKKSDQRFKWLSIYRNTVQAHWEPISPQWLHWLHKSSFTSTQNATPDQQDSNIDSQNIEDFFFPALNKTNTVIEHLTAILPDTANVNKILSVLVAAYMARSNPIPYEENIDGKGLYSILVDDPHNLPPSKCRTYAQVFLPLELNHAGLKAQKMQDLAESQPLFRHALYLDIFLNGIIHEYQAGRCDIHASVYLFESKSNLLKLYFRYDLDDLMSLSKNDLYEKLNAALCKDLYYPLGYIPFGIRLLYMLCIKESDTKESADKLFKDYYGDFNGDNMLFSPLEMANLSDLGYNASPIDDNNEGENEEDDKDDEDDDDDKSEAIFLLDHLTKYNKQFDLLLHTYAVLGKVITPSDASSKTIAHAIDNSAAILKELDNLIAKSNDLKKAVQTLKSSRADGQMGKDKS</sequence>
<dbReference type="AlphaFoldDB" id="R8W1W6"/>
<comment type="caution">
    <text evidence="2">The sequence shown here is derived from an EMBL/GenBank/DDBJ whole genome shotgun (WGS) entry which is preliminary data.</text>
</comment>
<evidence type="ECO:0000313" key="3">
    <source>
        <dbReference type="Proteomes" id="UP000013981"/>
    </source>
</evidence>